<dbReference type="InterPro" id="IPR031825">
    <property type="entry name" value="RXLR"/>
</dbReference>
<protein>
    <recommendedName>
        <fullName evidence="5">RxLR effector protein</fullName>
    </recommendedName>
</protein>
<comment type="domain">
    <text evidence="5">The RxLR-dEER motif acts to carry the protein into the host cell cytoplasm through binding to cell surface phosphatidylinositol-3-phosphate.</text>
</comment>
<feature type="signal peptide" evidence="5">
    <location>
        <begin position="1"/>
        <end position="20"/>
    </location>
</feature>
<dbReference type="EMBL" id="JN254183">
    <property type="protein sequence ID" value="AEK80996.1"/>
    <property type="molecule type" value="Genomic_DNA"/>
</dbReference>
<comment type="function">
    <text evidence="5">Effector that suppresses plant defense responses during pathogen infection.</text>
</comment>
<organism evidence="6">
    <name type="scientific">Phytophthora sojae</name>
    <name type="common">Soybean stem and root rot agent</name>
    <name type="synonym">Phytophthora megasperma f. sp. glycines</name>
    <dbReference type="NCBI Taxonomy" id="67593"/>
    <lineage>
        <taxon>Eukaryota</taxon>
        <taxon>Sar</taxon>
        <taxon>Stramenopiles</taxon>
        <taxon>Oomycota</taxon>
        <taxon>Peronosporomycetes</taxon>
        <taxon>Peronosporales</taxon>
        <taxon>Peronosporaceae</taxon>
        <taxon>Phytophthora</taxon>
    </lineage>
</organism>
<dbReference type="Pfam" id="PF16810">
    <property type="entry name" value="RXLR"/>
    <property type="match status" value="1"/>
</dbReference>
<reference evidence="6" key="1">
    <citation type="journal article" date="2011" name="Plant Cell">
        <title>Transcriptional programming and functional interactions within the Phytophthora sojae RXLR effector repertoire.</title>
        <authorList>
            <person name="Wang Q."/>
            <person name="Han C."/>
            <person name="Ferreira A.O."/>
            <person name="Yu X."/>
            <person name="Ye W."/>
            <person name="Tripathy S."/>
            <person name="Kale S.D."/>
            <person name="Gu B."/>
            <person name="Sheng Y."/>
            <person name="Sui Y."/>
            <person name="Wang X."/>
            <person name="Zhang Z."/>
            <person name="Cheng B."/>
            <person name="Dong S."/>
            <person name="Shan W."/>
            <person name="Zheng X."/>
            <person name="Dou D."/>
            <person name="Tyler B.M."/>
            <person name="Wang Y."/>
        </authorList>
    </citation>
    <scope>NUCLEOTIDE SEQUENCE</scope>
    <source>
        <strain evidence="6">P7074</strain>
    </source>
</reference>
<accession>G1FSA8</accession>
<dbReference type="AlphaFoldDB" id="G1FSA8"/>
<proteinExistence type="inferred from homology"/>
<name>G1FSA8_PHYSO</name>
<evidence type="ECO:0000256" key="4">
    <source>
        <dbReference type="ARBA" id="ARBA00022729"/>
    </source>
</evidence>
<dbReference type="VEuPathDB" id="FungiDB:PHYSODRAFT_333414"/>
<comment type="similarity">
    <text evidence="2 5">Belongs to the RxLR effector family.</text>
</comment>
<feature type="chain" id="PRO_5044998366" description="RxLR effector protein" evidence="5">
    <location>
        <begin position="21"/>
        <end position="177"/>
    </location>
</feature>
<keyword evidence="3 5" id="KW-0964">Secreted</keyword>
<evidence type="ECO:0000256" key="2">
    <source>
        <dbReference type="ARBA" id="ARBA00010400"/>
    </source>
</evidence>
<evidence type="ECO:0000313" key="6">
    <source>
        <dbReference type="EMBL" id="AEK80996.1"/>
    </source>
</evidence>
<evidence type="ECO:0000256" key="3">
    <source>
        <dbReference type="ARBA" id="ARBA00022525"/>
    </source>
</evidence>
<keyword evidence="4 5" id="KW-0732">Signal</keyword>
<comment type="subcellular location">
    <subcellularLocation>
        <location evidence="1 5">Secreted</location>
    </subcellularLocation>
</comment>
<gene>
    <name evidence="6" type="primary">Avh</name>
</gene>
<evidence type="ECO:0000256" key="1">
    <source>
        <dbReference type="ARBA" id="ARBA00004613"/>
    </source>
</evidence>
<sequence>MRLRLVALTVVATLLSTGNADSTPTYGRKGVVALGAHRGDTTGARLLRGVENENEDDASDEDRLYLPRLETVSNYIWSLSGPKVTSKTIDGWLKKGESTDDAEPFNRRNPGNEATMSNIFRKAYGDEKLAKIQQTAKGVKETESLAKALQVQQFKQWIDERMNPKYVFSSVFKLSTD</sequence>
<evidence type="ECO:0000256" key="5">
    <source>
        <dbReference type="RuleBase" id="RU367124"/>
    </source>
</evidence>